<name>A0A840WHB3_9ACTN</name>
<comment type="caution">
    <text evidence="1">The sequence shown here is derived from an EMBL/GenBank/DDBJ whole genome shotgun (WGS) entry which is preliminary data.</text>
</comment>
<organism evidence="1 2">
    <name type="scientific">Nocardiopsis metallicus</name>
    <dbReference type="NCBI Taxonomy" id="179819"/>
    <lineage>
        <taxon>Bacteria</taxon>
        <taxon>Bacillati</taxon>
        <taxon>Actinomycetota</taxon>
        <taxon>Actinomycetes</taxon>
        <taxon>Streptosporangiales</taxon>
        <taxon>Nocardiopsidaceae</taxon>
        <taxon>Nocardiopsis</taxon>
    </lineage>
</organism>
<dbReference type="AlphaFoldDB" id="A0A840WHB3"/>
<dbReference type="RefSeq" id="WP_184365857.1">
    <property type="nucleotide sequence ID" value="NZ_BAAAKM010000050.1"/>
</dbReference>
<dbReference type="Proteomes" id="UP000579647">
    <property type="component" value="Unassembled WGS sequence"/>
</dbReference>
<evidence type="ECO:0000313" key="2">
    <source>
        <dbReference type="Proteomes" id="UP000579647"/>
    </source>
</evidence>
<evidence type="ECO:0000313" key="1">
    <source>
        <dbReference type="EMBL" id="MBB5492391.1"/>
    </source>
</evidence>
<sequence length="139" mass="14574">MKPPVRPHQMVLRAATGAFVLNSGLSKRGADEDTAMGLHQMAVGTYPFLDKLDPVTFTRLLSAGEITLGTALLVPLVPSKLAGAGLSAFAAGLLGLYLRTPGMRKPGSLAPTEEGTPLSKDLWLLGAGLSLVLEKHDQD</sequence>
<reference evidence="1 2" key="1">
    <citation type="submission" date="2020-08" db="EMBL/GenBank/DDBJ databases">
        <title>Sequencing the genomes of 1000 actinobacteria strains.</title>
        <authorList>
            <person name="Klenk H.-P."/>
        </authorList>
    </citation>
    <scope>NUCLEOTIDE SEQUENCE [LARGE SCALE GENOMIC DNA]</scope>
    <source>
        <strain evidence="1 2">DSM 44598</strain>
    </source>
</reference>
<evidence type="ECO:0008006" key="3">
    <source>
        <dbReference type="Google" id="ProtNLM"/>
    </source>
</evidence>
<dbReference type="EMBL" id="JACHDO010000001">
    <property type="protein sequence ID" value="MBB5492391.1"/>
    <property type="molecule type" value="Genomic_DNA"/>
</dbReference>
<accession>A0A840WHB3</accession>
<keyword evidence="2" id="KW-1185">Reference proteome</keyword>
<proteinExistence type="predicted"/>
<gene>
    <name evidence="1" type="ORF">HNR07_003528</name>
</gene>
<protein>
    <recommendedName>
        <fullName evidence="3">DoxX family protein</fullName>
    </recommendedName>
</protein>